<dbReference type="AlphaFoldDB" id="A0A0H3B764"/>
<evidence type="ECO:0000313" key="2">
    <source>
        <dbReference type="EMBL" id="ACA69615.1"/>
    </source>
</evidence>
<dbReference type="EMBL" id="CP000950">
    <property type="protein sequence ID" value="ACA69615.1"/>
    <property type="molecule type" value="Genomic_DNA"/>
</dbReference>
<evidence type="ECO:0000256" key="1">
    <source>
        <dbReference type="SAM" id="MobiDB-lite"/>
    </source>
</evidence>
<feature type="region of interest" description="Disordered" evidence="1">
    <location>
        <begin position="156"/>
        <end position="180"/>
    </location>
</feature>
<reference evidence="2" key="1">
    <citation type="submission" date="2008-02" db="EMBL/GenBank/DDBJ databases">
        <title>Complete sequence of Yersinia pseudotuberculosis YPIII.</title>
        <authorList>
            <consortium name="US DOE Joint Genome Institute"/>
            <person name="Challacombe J.F."/>
            <person name="Bruce D."/>
            <person name="Detter J.C."/>
            <person name="Green L."/>
            <person name="Land M."/>
            <person name="Munk C."/>
            <person name="Lindler L.E."/>
            <person name="Nikolich M.P."/>
            <person name="Brettin T."/>
        </authorList>
    </citation>
    <scope>NUCLEOTIDE SEQUENCE</scope>
    <source>
        <strain evidence="2">YPIII</strain>
    </source>
</reference>
<name>A0A0H3B764_YERPY</name>
<proteinExistence type="predicted"/>
<protein>
    <submittedName>
        <fullName evidence="2">Uncharacterized protein</fullName>
    </submittedName>
</protein>
<accession>A0A0H3B764</accession>
<sequence>MGLFYNAQFLCFAHSKTPRFGHGVINTTCNFCVSHTAKKTHVFGMGSSLQRTISVFRAQQKTHALGMGLSIQRVISVFRAQQKPHAFGMGSSLQRVISVFRAQQKPHALGMGSWLYLMPGSVLLSHGETPHYHRRYGVSLLSSAWDQVGPPRYGRQANSVSINPQTSNTCQPVNTISERR</sequence>
<gene>
    <name evidence="2" type="ordered locus">YPK_3346</name>
</gene>
<dbReference type="KEGG" id="ypy:YPK_3346"/>
<organism evidence="2">
    <name type="scientific">Yersinia pseudotuberculosis serotype O:3 (strain YPIII)</name>
    <dbReference type="NCBI Taxonomy" id="502800"/>
    <lineage>
        <taxon>Bacteria</taxon>
        <taxon>Pseudomonadati</taxon>
        <taxon>Pseudomonadota</taxon>
        <taxon>Gammaproteobacteria</taxon>
        <taxon>Enterobacterales</taxon>
        <taxon>Yersiniaceae</taxon>
        <taxon>Yersinia</taxon>
    </lineage>
</organism>